<dbReference type="SUPFAM" id="SSF55315">
    <property type="entry name" value="L30e-like"/>
    <property type="match status" value="1"/>
</dbReference>
<dbReference type="Proteomes" id="UP000694416">
    <property type="component" value="Unplaced"/>
</dbReference>
<keyword evidence="3 5" id="KW-0687">Ribonucleoprotein</keyword>
<evidence type="ECO:0000256" key="5">
    <source>
        <dbReference type="RuleBase" id="RU367042"/>
    </source>
</evidence>
<dbReference type="InterPro" id="IPR004038">
    <property type="entry name" value="Ribosomal_eL8/eL30/eS12/Gad45"/>
</dbReference>
<dbReference type="Gene3D" id="3.30.1330.30">
    <property type="match status" value="1"/>
</dbReference>
<dbReference type="InterPro" id="IPR001921">
    <property type="entry name" value="Ribosomal_eL8_euk"/>
</dbReference>
<evidence type="ECO:0000256" key="3">
    <source>
        <dbReference type="ARBA" id="ARBA00023274"/>
    </source>
</evidence>
<keyword evidence="9" id="KW-1185">Reference proteome</keyword>
<sequence length="282" mass="32231">VKVKKQKNKPSKKTPAPCPLSEKKTVKKVTKKTKKTGLRSNPLIFEKKKRSNVIGVGVRGKRDLSKYIKFPKYIRIQRKKKILLQRLKVPPAINQFNEVLPNAESQDLFSFLNNYKCESKKEKKKRLEKEAKKLKADGKVKPKKPVTVKCGLKCVTRLIERKKAKLVVIANDVSPIELVLFLPALCRLKGIPYCIVKNKAKLGLIAKKKKATVLCLTDVNKGNEDRLNYFSELCMKHFNNNIEIRRKWGGQKMSAKSLMAKKIKDKALKIEEAKKKVISAKL</sequence>
<dbReference type="InterPro" id="IPR050257">
    <property type="entry name" value="eL8/uL1-like"/>
</dbReference>
<feature type="compositionally biased region" description="Basic residues" evidence="6">
    <location>
        <begin position="25"/>
        <end position="34"/>
    </location>
</feature>
<dbReference type="GO" id="GO:0003723">
    <property type="term" value="F:RNA binding"/>
    <property type="evidence" value="ECO:0007669"/>
    <property type="project" value="UniProtKB-UniRule"/>
</dbReference>
<evidence type="ECO:0000313" key="9">
    <source>
        <dbReference type="Proteomes" id="UP000694416"/>
    </source>
</evidence>
<comment type="similarity">
    <text evidence="1 5">Belongs to the eukaryotic ribosomal protein eL8 family.</text>
</comment>
<dbReference type="PANTHER" id="PTHR23105">
    <property type="entry name" value="RIBOSOMAL PROTEIN L7AE FAMILY MEMBER"/>
    <property type="match status" value="1"/>
</dbReference>
<feature type="domain" description="Ribosomal protein eL8/eL30/eS12/Gadd45" evidence="7">
    <location>
        <begin position="142"/>
        <end position="224"/>
    </location>
</feature>
<evidence type="ECO:0000256" key="2">
    <source>
        <dbReference type="ARBA" id="ARBA00022980"/>
    </source>
</evidence>
<dbReference type="PROSITE" id="PS01082">
    <property type="entry name" value="RIBOSOMAL_L7AE"/>
    <property type="match status" value="1"/>
</dbReference>
<dbReference type="PRINTS" id="PR00882">
    <property type="entry name" value="RIBOSOMALL7A"/>
</dbReference>
<proteinExistence type="inferred from homology"/>
<comment type="subunit">
    <text evidence="4">Component of the large ribosomal subunit. Interacts with CRY1. Interacts with DICER1, AGO2, TARBP2, MOV10 and EIF6; they form a large RNA-induced silencing complex (RISC).</text>
</comment>
<dbReference type="PRINTS" id="PR00881">
    <property type="entry name" value="L7ARS6FAMILY"/>
</dbReference>
<organism evidence="8 9">
    <name type="scientific">Piliocolobus tephrosceles</name>
    <name type="common">Ugandan red Colobus</name>
    <dbReference type="NCBI Taxonomy" id="591936"/>
    <lineage>
        <taxon>Eukaryota</taxon>
        <taxon>Metazoa</taxon>
        <taxon>Chordata</taxon>
        <taxon>Craniata</taxon>
        <taxon>Vertebrata</taxon>
        <taxon>Euteleostomi</taxon>
        <taxon>Mammalia</taxon>
        <taxon>Eutheria</taxon>
        <taxon>Euarchontoglires</taxon>
        <taxon>Primates</taxon>
        <taxon>Haplorrhini</taxon>
        <taxon>Catarrhini</taxon>
        <taxon>Cercopithecidae</taxon>
        <taxon>Colobinae</taxon>
        <taxon>Piliocolobus</taxon>
    </lineage>
</organism>
<evidence type="ECO:0000259" key="7">
    <source>
        <dbReference type="Pfam" id="PF01248"/>
    </source>
</evidence>
<accession>A0A8C9GQA1</accession>
<dbReference type="GO" id="GO:0042254">
    <property type="term" value="P:ribosome biogenesis"/>
    <property type="evidence" value="ECO:0007669"/>
    <property type="project" value="InterPro"/>
</dbReference>
<keyword evidence="2 5" id="KW-0689">Ribosomal protein</keyword>
<dbReference type="InterPro" id="IPR018492">
    <property type="entry name" value="Ribosomal_eL8/Nhp2"/>
</dbReference>
<feature type="region of interest" description="Disordered" evidence="6">
    <location>
        <begin position="1"/>
        <end position="34"/>
    </location>
</feature>
<dbReference type="Pfam" id="PF01248">
    <property type="entry name" value="Ribosomal_L7Ae"/>
    <property type="match status" value="1"/>
</dbReference>
<dbReference type="AlphaFoldDB" id="A0A8C9GQA1"/>
<evidence type="ECO:0000256" key="1">
    <source>
        <dbReference type="ARBA" id="ARBA00007337"/>
    </source>
</evidence>
<reference evidence="8" key="2">
    <citation type="submission" date="2025-09" db="UniProtKB">
        <authorList>
            <consortium name="Ensembl"/>
        </authorList>
    </citation>
    <scope>IDENTIFICATION</scope>
</reference>
<dbReference type="InterPro" id="IPR029064">
    <property type="entry name" value="Ribosomal_eL30-like_sf"/>
</dbReference>
<evidence type="ECO:0000256" key="4">
    <source>
        <dbReference type="ARBA" id="ARBA00046616"/>
    </source>
</evidence>
<dbReference type="GO" id="GO:0022625">
    <property type="term" value="C:cytosolic large ribosomal subunit"/>
    <property type="evidence" value="ECO:0007669"/>
    <property type="project" value="UniProtKB-UniRule"/>
</dbReference>
<comment type="function">
    <text evidence="5">Component of the ribosome.</text>
</comment>
<reference evidence="8" key="1">
    <citation type="submission" date="2025-08" db="UniProtKB">
        <authorList>
            <consortium name="Ensembl"/>
        </authorList>
    </citation>
    <scope>IDENTIFICATION</scope>
</reference>
<feature type="compositionally biased region" description="Basic residues" evidence="6">
    <location>
        <begin position="1"/>
        <end position="12"/>
    </location>
</feature>
<dbReference type="InterPro" id="IPR004037">
    <property type="entry name" value="Ribosomal_eL8-like_CS"/>
</dbReference>
<dbReference type="Ensembl" id="ENSPTET00000011869.1">
    <property type="protein sequence ID" value="ENSPTEP00000007793.1"/>
    <property type="gene ID" value="ENSPTEG00000008858.1"/>
</dbReference>
<name>A0A8C9GQA1_9PRIM</name>
<evidence type="ECO:0000313" key="8">
    <source>
        <dbReference type="Ensembl" id="ENSPTEP00000007793.1"/>
    </source>
</evidence>
<evidence type="ECO:0000256" key="6">
    <source>
        <dbReference type="SAM" id="MobiDB-lite"/>
    </source>
</evidence>
<protein>
    <recommendedName>
        <fullName evidence="5">60S ribosomal protein L7a</fullName>
    </recommendedName>
</protein>